<keyword evidence="3" id="KW-1185">Reference proteome</keyword>
<dbReference type="AlphaFoldDB" id="A0A4D7C7B7"/>
<gene>
    <name evidence="2" type="ORF">E6W36_11400</name>
</gene>
<accession>A0A4D7C7B7</accession>
<evidence type="ECO:0000313" key="2">
    <source>
        <dbReference type="EMBL" id="QCI79890.1"/>
    </source>
</evidence>
<evidence type="ECO:0000313" key="3">
    <source>
        <dbReference type="Proteomes" id="UP000298714"/>
    </source>
</evidence>
<dbReference type="KEGG" id="hgn:E6W36_11400"/>
<name>A0A4D7C7B7_9SPHN</name>
<organism evidence="2 3">
    <name type="scientific">Hankyongella ginsenosidimutans</name>
    <dbReference type="NCBI Taxonomy" id="1763828"/>
    <lineage>
        <taxon>Bacteria</taxon>
        <taxon>Pseudomonadati</taxon>
        <taxon>Pseudomonadota</taxon>
        <taxon>Alphaproteobacteria</taxon>
        <taxon>Sphingomonadales</taxon>
        <taxon>Sphingomonadaceae</taxon>
        <taxon>Hankyongella</taxon>
    </lineage>
</organism>
<evidence type="ECO:0000256" key="1">
    <source>
        <dbReference type="SAM" id="MobiDB-lite"/>
    </source>
</evidence>
<protein>
    <submittedName>
        <fullName evidence="2">Uncharacterized protein</fullName>
    </submittedName>
</protein>
<dbReference type="Proteomes" id="UP000298714">
    <property type="component" value="Chromosome"/>
</dbReference>
<feature type="region of interest" description="Disordered" evidence="1">
    <location>
        <begin position="69"/>
        <end position="97"/>
    </location>
</feature>
<reference evidence="3" key="1">
    <citation type="submission" date="2019-04" db="EMBL/GenBank/DDBJ databases">
        <title>Complete genome sequence of Sphingomonas sp. W1-2-3.</title>
        <authorList>
            <person name="Im W.T."/>
        </authorList>
    </citation>
    <scope>NUCLEOTIDE SEQUENCE [LARGE SCALE GENOMIC DNA]</scope>
    <source>
        <strain evidence="3">W1-2-3</strain>
    </source>
</reference>
<sequence length="104" mass="11452">MTIVTAASVDPESLKAAVEQYFESLRTSCRPRRSTRPRHRSISSSLKVTERAELVLDVATGIPDRLSYEKRRKSTVRPRPSAAPCVGNNPAGSGRETARCQIVI</sequence>
<proteinExistence type="predicted"/>
<dbReference type="RefSeq" id="WP_222872732.1">
    <property type="nucleotide sequence ID" value="NZ_CP039704.1"/>
</dbReference>
<dbReference type="EMBL" id="CP039704">
    <property type="protein sequence ID" value="QCI79890.1"/>
    <property type="molecule type" value="Genomic_DNA"/>
</dbReference>